<feature type="compositionally biased region" description="Acidic residues" evidence="2">
    <location>
        <begin position="742"/>
        <end position="753"/>
    </location>
</feature>
<feature type="compositionally biased region" description="Low complexity" evidence="2">
    <location>
        <begin position="697"/>
        <end position="726"/>
    </location>
</feature>
<evidence type="ECO:0000313" key="5">
    <source>
        <dbReference type="EMBL" id="CBN79642.1"/>
    </source>
</evidence>
<proteinExistence type="predicted"/>
<feature type="region of interest" description="Disordered" evidence="2">
    <location>
        <begin position="812"/>
        <end position="846"/>
    </location>
</feature>
<keyword evidence="1" id="KW-0378">Hydrolase</keyword>
<evidence type="ECO:0000256" key="1">
    <source>
        <dbReference type="ARBA" id="ARBA00022801"/>
    </source>
</evidence>
<dbReference type="AlphaFoldDB" id="D8LKP3"/>
<dbReference type="InterPro" id="IPR029021">
    <property type="entry name" value="Prot-tyrosine_phosphatase-like"/>
</dbReference>
<dbReference type="SMART" id="SM01326">
    <property type="entry name" value="PTEN_C2"/>
    <property type="match status" value="1"/>
</dbReference>
<dbReference type="OMA" id="VADECTP"/>
<accession>D8LKP3</accession>
<dbReference type="InterPro" id="IPR035892">
    <property type="entry name" value="C2_domain_sf"/>
</dbReference>
<dbReference type="InterPro" id="IPR016130">
    <property type="entry name" value="Tyr_Pase_AS"/>
</dbReference>
<evidence type="ECO:0000259" key="3">
    <source>
        <dbReference type="PROSITE" id="PS51181"/>
    </source>
</evidence>
<feature type="region of interest" description="Disordered" evidence="2">
    <location>
        <begin position="103"/>
        <end position="128"/>
    </location>
</feature>
<dbReference type="GO" id="GO:0005829">
    <property type="term" value="C:cytosol"/>
    <property type="evidence" value="ECO:0007669"/>
    <property type="project" value="TreeGrafter"/>
</dbReference>
<dbReference type="STRING" id="2880.D8LKP3"/>
<organism evidence="5 6">
    <name type="scientific">Ectocarpus siliculosus</name>
    <name type="common">Brown alga</name>
    <name type="synonym">Conferva siliculosa</name>
    <dbReference type="NCBI Taxonomy" id="2880"/>
    <lineage>
        <taxon>Eukaryota</taxon>
        <taxon>Sar</taxon>
        <taxon>Stramenopiles</taxon>
        <taxon>Ochrophyta</taxon>
        <taxon>PX clade</taxon>
        <taxon>Phaeophyceae</taxon>
        <taxon>Ectocarpales</taxon>
        <taxon>Ectocarpaceae</taxon>
        <taxon>Ectocarpus</taxon>
    </lineage>
</organism>
<dbReference type="InParanoid" id="D8LKP3"/>
<dbReference type="Gene3D" id="3.90.190.10">
    <property type="entry name" value="Protein tyrosine phosphatase superfamily"/>
    <property type="match status" value="1"/>
</dbReference>
<dbReference type="PANTHER" id="PTHR12305:SF94">
    <property type="entry name" value="PHOSPHATIDYLINOSITOL-3,4,5-TRISPHOSPHATE 3-PHOSPHATASE"/>
    <property type="match status" value="1"/>
</dbReference>
<feature type="compositionally biased region" description="Gly residues" evidence="2">
    <location>
        <begin position="816"/>
        <end position="827"/>
    </location>
</feature>
<feature type="region of interest" description="Disordered" evidence="2">
    <location>
        <begin position="458"/>
        <end position="520"/>
    </location>
</feature>
<dbReference type="Pfam" id="PF10409">
    <property type="entry name" value="PTEN_C2"/>
    <property type="match status" value="1"/>
</dbReference>
<dbReference type="Gene3D" id="2.60.40.1110">
    <property type="match status" value="1"/>
</dbReference>
<dbReference type="InterPro" id="IPR014020">
    <property type="entry name" value="Tensin_C2-dom"/>
</dbReference>
<protein>
    <recommendedName>
        <fullName evidence="7">Phosphatidylinositol-3,4,5-trisphosphate 3-phosphatase</fullName>
    </recommendedName>
</protein>
<feature type="region of interest" description="Disordered" evidence="2">
    <location>
        <begin position="348"/>
        <end position="368"/>
    </location>
</feature>
<dbReference type="InterPro" id="IPR029023">
    <property type="entry name" value="Tensin_phosphatase"/>
</dbReference>
<dbReference type="PROSITE" id="PS00383">
    <property type="entry name" value="TYR_PHOSPHATASE_1"/>
    <property type="match status" value="1"/>
</dbReference>
<dbReference type="EMBL" id="FN649734">
    <property type="protein sequence ID" value="CBN79642.1"/>
    <property type="molecule type" value="Genomic_DNA"/>
</dbReference>
<dbReference type="PROSITE" id="PS51182">
    <property type="entry name" value="C2_TENSIN"/>
    <property type="match status" value="1"/>
</dbReference>
<dbReference type="SUPFAM" id="SSF49562">
    <property type="entry name" value="C2 domain (Calcium/lipid-binding domain, CaLB)"/>
    <property type="match status" value="1"/>
</dbReference>
<dbReference type="eggNOG" id="KOG2283">
    <property type="taxonomic scope" value="Eukaryota"/>
</dbReference>
<dbReference type="SUPFAM" id="SSF52799">
    <property type="entry name" value="(Phosphotyrosine protein) phosphatases II"/>
    <property type="match status" value="1"/>
</dbReference>
<feature type="region of interest" description="Disordered" evidence="2">
    <location>
        <begin position="611"/>
        <end position="798"/>
    </location>
</feature>
<dbReference type="PANTHER" id="PTHR12305">
    <property type="entry name" value="PHOSPHATASE WITH HOMOLOGY TO TENSIN"/>
    <property type="match status" value="1"/>
</dbReference>
<reference evidence="5 6" key="1">
    <citation type="journal article" date="2010" name="Nature">
        <title>The Ectocarpus genome and the independent evolution of multicellularity in brown algae.</title>
        <authorList>
            <person name="Cock J.M."/>
            <person name="Sterck L."/>
            <person name="Rouze P."/>
            <person name="Scornet D."/>
            <person name="Allen A.E."/>
            <person name="Amoutzias G."/>
            <person name="Anthouard V."/>
            <person name="Artiguenave F."/>
            <person name="Aury J.M."/>
            <person name="Badger J.H."/>
            <person name="Beszteri B."/>
            <person name="Billiau K."/>
            <person name="Bonnet E."/>
            <person name="Bothwell J.H."/>
            <person name="Bowler C."/>
            <person name="Boyen C."/>
            <person name="Brownlee C."/>
            <person name="Carrano C.J."/>
            <person name="Charrier B."/>
            <person name="Cho G.Y."/>
            <person name="Coelho S.M."/>
            <person name="Collen J."/>
            <person name="Corre E."/>
            <person name="Da Silva C."/>
            <person name="Delage L."/>
            <person name="Delaroque N."/>
            <person name="Dittami S.M."/>
            <person name="Doulbeau S."/>
            <person name="Elias M."/>
            <person name="Farnham G."/>
            <person name="Gachon C.M."/>
            <person name="Gschloessl B."/>
            <person name="Heesch S."/>
            <person name="Jabbari K."/>
            <person name="Jubin C."/>
            <person name="Kawai H."/>
            <person name="Kimura K."/>
            <person name="Kloareg B."/>
            <person name="Kupper F.C."/>
            <person name="Lang D."/>
            <person name="Le Bail A."/>
            <person name="Leblanc C."/>
            <person name="Lerouge P."/>
            <person name="Lohr M."/>
            <person name="Lopez P.J."/>
            <person name="Martens C."/>
            <person name="Maumus F."/>
            <person name="Michel G."/>
            <person name="Miranda-Saavedra D."/>
            <person name="Morales J."/>
            <person name="Moreau H."/>
            <person name="Motomura T."/>
            <person name="Nagasato C."/>
            <person name="Napoli C.A."/>
            <person name="Nelson D.R."/>
            <person name="Nyvall-Collen P."/>
            <person name="Peters A.F."/>
            <person name="Pommier C."/>
            <person name="Potin P."/>
            <person name="Poulain J."/>
            <person name="Quesneville H."/>
            <person name="Read B."/>
            <person name="Rensing S.A."/>
            <person name="Ritter A."/>
            <person name="Rousvoal S."/>
            <person name="Samanta M."/>
            <person name="Samson G."/>
            <person name="Schroeder D.C."/>
            <person name="Segurens B."/>
            <person name="Strittmatter M."/>
            <person name="Tonon T."/>
            <person name="Tregear J.W."/>
            <person name="Valentin K."/>
            <person name="von Dassow P."/>
            <person name="Yamagishi T."/>
            <person name="Van de Peer Y."/>
            <person name="Wincker P."/>
        </authorList>
    </citation>
    <scope>NUCLEOTIDE SEQUENCE [LARGE SCALE GENOMIC DNA]</scope>
    <source>
        <strain evidence="6">Ec32 / CCAP1310/4</strain>
    </source>
</reference>
<sequence length="861" mass="88482">MAEEQDGASSKGWGWLRQVQSTTQQLGQICTEGVGEAKRRLEENRPGIDQFVKNIGDNMQQGVKKVQENLVRDPWSSPPTAAELASLDLVYVNDRVIAMGFPVDKRPPSAAPGVEGPSPPPRASATTRAGNDIDLVAALLRSRHAGHYMVWNVSEEGYDYSLFQDQVLEFRFPGHPAPPLGMLFKMCTSIESWLLADPKNVAAVHCLTGRGRTSTVLACYLAWVGEVSAPSEALEHVASCKGVAMERLTIPSQRRYLSYFSSVMEGVRPRSEPLLLRRVIMNTIPTFGTKNGGVIGPGKGAAAKAEEEAVAAGGEGEDGALGCCPYIQVFKGGALIFTATYRPSEGLANTSSGAPGAAGDGEDASAGEGERLPWAYTSDDSISFPVDCVLQGDLLVRCRHVSPTGRRVSMFRAAFHTGYVPCGVLRLTKQQLDGACADDRFHQDFFLDLIFAPVEATPSSSASKAETKPEPEGDTVDALEPTPEGEAATAAAGEGEENATTGKPEGAAANETENSAVARREGGLVVDADAGEAFDSMLNRDARFWGEIAARKERRAVLLKEREEARARGEAPESAIDTARAKAIKQKEAAAAAGAAGLRFSIDEDEALQAGRNRWGASSAASTGGGGTDTAANASAAPSSSKPAGGITDDDLLAQLAEAEMEQDEFPAGGLGGGDGAVGVPGSVLTSPGVTPPAPPVAASSGVSSSGESGKGASSGSEGAGAVEAVGAERNKENSASQQDDGVLDFDDPEFDTLDAAGAATQGGTGTAASEGMGGAAPAGGATAASKSAGETLGDELSQLEELERELGIMGVVGDSAGGGGGGGGGNKAAPEGGAEVGKSDDGFDIDNLDELEGYLESLAK</sequence>
<dbReference type="EMBL" id="FN648489">
    <property type="protein sequence ID" value="CBN79642.1"/>
    <property type="molecule type" value="Genomic_DNA"/>
</dbReference>
<evidence type="ECO:0000313" key="6">
    <source>
        <dbReference type="Proteomes" id="UP000002630"/>
    </source>
</evidence>
<dbReference type="PROSITE" id="PS51181">
    <property type="entry name" value="PPASE_TENSIN"/>
    <property type="match status" value="1"/>
</dbReference>
<evidence type="ECO:0000256" key="2">
    <source>
        <dbReference type="SAM" id="MobiDB-lite"/>
    </source>
</evidence>
<evidence type="ECO:0000259" key="4">
    <source>
        <dbReference type="PROSITE" id="PS51182"/>
    </source>
</evidence>
<feature type="compositionally biased region" description="Low complexity" evidence="2">
    <location>
        <begin position="779"/>
        <end position="790"/>
    </location>
</feature>
<gene>
    <name evidence="5" type="ORF">Esi_0301_0020</name>
</gene>
<feature type="domain" description="Phosphatase tensin-type" evidence="3">
    <location>
        <begin position="78"/>
        <end position="267"/>
    </location>
</feature>
<dbReference type="Proteomes" id="UP000002630">
    <property type="component" value="Linkage Group LG09"/>
</dbReference>
<evidence type="ECO:0008006" key="7">
    <source>
        <dbReference type="Google" id="ProtNLM"/>
    </source>
</evidence>
<dbReference type="CDD" id="cd14497">
    <property type="entry name" value="PTP_PTEN-like"/>
    <property type="match status" value="1"/>
</dbReference>
<dbReference type="InterPro" id="IPR051281">
    <property type="entry name" value="Dual-spec_lipid-protein_phosph"/>
</dbReference>
<dbReference type="OrthoDB" id="16692at2759"/>
<dbReference type="GO" id="GO:0016314">
    <property type="term" value="F:phosphatidylinositol-3,4,5-trisphosphate 3-phosphatase activity"/>
    <property type="evidence" value="ECO:0007669"/>
    <property type="project" value="TreeGrafter"/>
</dbReference>
<dbReference type="Pfam" id="PF22785">
    <property type="entry name" value="Tc-R-P"/>
    <property type="match status" value="1"/>
</dbReference>
<name>D8LKP3_ECTSI</name>
<feature type="domain" description="C2 tensin-type" evidence="4">
    <location>
        <begin position="271"/>
        <end position="454"/>
    </location>
</feature>
<keyword evidence="6" id="KW-1185">Reference proteome</keyword>
<feature type="compositionally biased region" description="Low complexity" evidence="2">
    <location>
        <begin position="629"/>
        <end position="646"/>
    </location>
</feature>
<feature type="compositionally biased region" description="Gly residues" evidence="2">
    <location>
        <begin position="669"/>
        <end position="679"/>
    </location>
</feature>
<feature type="compositionally biased region" description="Low complexity" evidence="2">
    <location>
        <begin position="480"/>
        <end position="502"/>
    </location>
</feature>
<feature type="compositionally biased region" description="Gly residues" evidence="2">
    <location>
        <begin position="761"/>
        <end position="778"/>
    </location>
</feature>